<protein>
    <submittedName>
        <fullName evidence="2">Uncharacterized protein</fullName>
    </submittedName>
</protein>
<feature type="region of interest" description="Disordered" evidence="1">
    <location>
        <begin position="27"/>
        <end position="224"/>
    </location>
</feature>
<reference evidence="2" key="2">
    <citation type="submission" date="2023-01" db="EMBL/GenBank/DDBJ databases">
        <authorList>
            <person name="Sun Q."/>
            <person name="Evtushenko L."/>
        </authorList>
    </citation>
    <scope>NUCLEOTIDE SEQUENCE</scope>
    <source>
        <strain evidence="2">VKM B-2222</strain>
    </source>
</reference>
<feature type="compositionally biased region" description="Low complexity" evidence="1">
    <location>
        <begin position="157"/>
        <end position="169"/>
    </location>
</feature>
<dbReference type="RefSeq" id="WP_271180146.1">
    <property type="nucleotide sequence ID" value="NZ_BSFH01000092.1"/>
</dbReference>
<accession>A0AAD3P180</accession>
<feature type="compositionally biased region" description="Low complexity" evidence="1">
    <location>
        <begin position="99"/>
        <end position="114"/>
    </location>
</feature>
<sequence>MAKGFASGLVHGVLVCAAGLAALSLTLPQPPRPKAAADPGPAVEALSVPAGSEFSRASDMEPEAPAPLTAEAARPAVPQVGRPVDETAPAAADPVSLRPDTPAEAPAAPEIALPEPDPIDLPEPAGEAPIPVPPPGQVVVPGLDRAPERALFAPARPTDASPASDTPAAPGQPADEPPTVEAAANPDSQPPISDPEPQHRAAPAPGSGFDLSLPPDFDALHLTE</sequence>
<reference evidence="2" key="1">
    <citation type="journal article" date="2014" name="Int. J. Syst. Evol. Microbiol.">
        <title>Complete genome sequence of Corynebacterium casei LMG S-19264T (=DSM 44701T), isolated from a smear-ripened cheese.</title>
        <authorList>
            <consortium name="US DOE Joint Genome Institute (JGI-PGF)"/>
            <person name="Walter F."/>
            <person name="Albersmeier A."/>
            <person name="Kalinowski J."/>
            <person name="Ruckert C."/>
        </authorList>
    </citation>
    <scope>NUCLEOTIDE SEQUENCE</scope>
    <source>
        <strain evidence="2">VKM B-2222</strain>
    </source>
</reference>
<proteinExistence type="predicted"/>
<feature type="compositionally biased region" description="Low complexity" evidence="1">
    <location>
        <begin position="66"/>
        <end position="76"/>
    </location>
</feature>
<evidence type="ECO:0000256" key="1">
    <source>
        <dbReference type="SAM" id="MobiDB-lite"/>
    </source>
</evidence>
<keyword evidence="3" id="KW-1185">Reference proteome</keyword>
<comment type="caution">
    <text evidence="2">The sequence shown here is derived from an EMBL/GenBank/DDBJ whole genome shotgun (WGS) entry which is preliminary data.</text>
</comment>
<name>A0AAD3P180_9RHOB</name>
<organism evidence="2 3">
    <name type="scientific">Paracoccus kondratievae</name>
    <dbReference type="NCBI Taxonomy" id="135740"/>
    <lineage>
        <taxon>Bacteria</taxon>
        <taxon>Pseudomonadati</taxon>
        <taxon>Pseudomonadota</taxon>
        <taxon>Alphaproteobacteria</taxon>
        <taxon>Rhodobacterales</taxon>
        <taxon>Paracoccaceae</taxon>
        <taxon>Paracoccus</taxon>
    </lineage>
</organism>
<evidence type="ECO:0000313" key="3">
    <source>
        <dbReference type="Proteomes" id="UP001143349"/>
    </source>
</evidence>
<dbReference type="AlphaFoldDB" id="A0AAD3P180"/>
<dbReference type="EMBL" id="BSFH01000092">
    <property type="protein sequence ID" value="GLK65573.1"/>
    <property type="molecule type" value="Genomic_DNA"/>
</dbReference>
<evidence type="ECO:0000313" key="2">
    <source>
        <dbReference type="EMBL" id="GLK65573.1"/>
    </source>
</evidence>
<gene>
    <name evidence="2" type="ORF">GCM10017635_30500</name>
</gene>
<dbReference type="Proteomes" id="UP001143349">
    <property type="component" value="Unassembled WGS sequence"/>
</dbReference>